<dbReference type="GO" id="GO:0006071">
    <property type="term" value="P:glycerol metabolic process"/>
    <property type="evidence" value="ECO:0007669"/>
    <property type="project" value="UniProtKB-KW"/>
</dbReference>
<dbReference type="InterPro" id="IPR036388">
    <property type="entry name" value="WH-like_DNA-bd_sf"/>
</dbReference>
<dbReference type="GO" id="GO:0003700">
    <property type="term" value="F:DNA-binding transcription factor activity"/>
    <property type="evidence" value="ECO:0007669"/>
    <property type="project" value="TreeGrafter"/>
</dbReference>
<dbReference type="Pfam" id="PF09339">
    <property type="entry name" value="HTH_IclR"/>
    <property type="match status" value="1"/>
</dbReference>
<keyword evidence="11" id="KW-1185">Reference proteome</keyword>
<dbReference type="InterPro" id="IPR036390">
    <property type="entry name" value="WH_DNA-bd_sf"/>
</dbReference>
<evidence type="ECO:0000256" key="4">
    <source>
        <dbReference type="ARBA" id="ARBA00023159"/>
    </source>
</evidence>
<dbReference type="PANTHER" id="PTHR30136">
    <property type="entry name" value="HELIX-TURN-HELIX TRANSCRIPTIONAL REGULATOR, ICLR FAMILY"/>
    <property type="match status" value="1"/>
</dbReference>
<dbReference type="GO" id="GO:0045892">
    <property type="term" value="P:negative regulation of DNA-templated transcription"/>
    <property type="evidence" value="ECO:0007669"/>
    <property type="project" value="TreeGrafter"/>
</dbReference>
<evidence type="ECO:0000313" key="10">
    <source>
        <dbReference type="EMBL" id="GHE92212.1"/>
    </source>
</evidence>
<dbReference type="InterPro" id="IPR029016">
    <property type="entry name" value="GAF-like_dom_sf"/>
</dbReference>
<dbReference type="InterPro" id="IPR050707">
    <property type="entry name" value="HTH_MetabolicPath_Reg"/>
</dbReference>
<accession>A0A919A8X8</accession>
<dbReference type="Pfam" id="PF01614">
    <property type="entry name" value="IclR_C"/>
    <property type="match status" value="1"/>
</dbReference>
<dbReference type="PANTHER" id="PTHR30136:SF2">
    <property type="entry name" value="TRANSCRIPTIONAL REGULATOR ICLR"/>
    <property type="match status" value="1"/>
</dbReference>
<comment type="function">
    <text evidence="6">May be an activator protein for the gylABX operon.</text>
</comment>
<feature type="domain" description="IclR-ED" evidence="9">
    <location>
        <begin position="63"/>
        <end position="253"/>
    </location>
</feature>
<dbReference type="InterPro" id="IPR005471">
    <property type="entry name" value="Tscrpt_reg_IclR_N"/>
</dbReference>
<dbReference type="FunFam" id="1.10.10.10:FF:000056">
    <property type="entry name" value="IclR family transcriptional regulator"/>
    <property type="match status" value="1"/>
</dbReference>
<evidence type="ECO:0000313" key="11">
    <source>
        <dbReference type="Proteomes" id="UP000641386"/>
    </source>
</evidence>
<gene>
    <name evidence="10" type="ORF">GCM10014715_55780</name>
</gene>
<sequence length="253" mass="27249">MSTLAKAGRVLDLFTQAAPEWGVSDVAAALGMPRSTAHSLLTGLTEAGLLQVRRRGRYELGWRAFELGEVQRTSSALISAAHPVMEAAARRLGETVCVAVFLRGSVLFIDKVVGEAPLSVLGPRVGTRYEAHAFPSGRLLLAARPPAQAERQLRAQPLRTLTTRALVDVDDLMRQLEEIRNTGISFDYGESTTDVGSVAAGIHGPRTEIVASLSISAPMRRFTRHESALVVAVRGAATQVAERLRAAEHPARR</sequence>
<feature type="domain" description="HTH iclR-type" evidence="8">
    <location>
        <begin position="1"/>
        <end position="62"/>
    </location>
</feature>
<proteinExistence type="predicted"/>
<dbReference type="GO" id="GO:0003677">
    <property type="term" value="F:DNA binding"/>
    <property type="evidence" value="ECO:0007669"/>
    <property type="project" value="UniProtKB-KW"/>
</dbReference>
<evidence type="ECO:0000256" key="5">
    <source>
        <dbReference type="ARBA" id="ARBA00023163"/>
    </source>
</evidence>
<keyword evidence="5" id="KW-0804">Transcription</keyword>
<evidence type="ECO:0000256" key="3">
    <source>
        <dbReference type="ARBA" id="ARBA00023125"/>
    </source>
</evidence>
<dbReference type="RefSeq" id="WP_189904556.1">
    <property type="nucleotide sequence ID" value="NZ_BNBC01000030.1"/>
</dbReference>
<dbReference type="Gene3D" id="1.10.10.10">
    <property type="entry name" value="Winged helix-like DNA-binding domain superfamily/Winged helix DNA-binding domain"/>
    <property type="match status" value="1"/>
</dbReference>
<dbReference type="SMART" id="SM00346">
    <property type="entry name" value="HTH_ICLR"/>
    <property type="match status" value="1"/>
</dbReference>
<dbReference type="Gene3D" id="3.30.450.40">
    <property type="match status" value="1"/>
</dbReference>
<evidence type="ECO:0000256" key="2">
    <source>
        <dbReference type="ARBA" id="ARBA00023015"/>
    </source>
</evidence>
<keyword evidence="3" id="KW-0238">DNA-binding</keyword>
<dbReference type="PROSITE" id="PS51077">
    <property type="entry name" value="HTH_ICLR"/>
    <property type="match status" value="1"/>
</dbReference>
<reference evidence="10" key="2">
    <citation type="submission" date="2020-09" db="EMBL/GenBank/DDBJ databases">
        <authorList>
            <person name="Sun Q."/>
            <person name="Ohkuma M."/>
        </authorList>
    </citation>
    <scope>NUCLEOTIDE SEQUENCE</scope>
    <source>
        <strain evidence="10">JCM 3302</strain>
    </source>
</reference>
<dbReference type="EMBL" id="BNBC01000030">
    <property type="protein sequence ID" value="GHE92212.1"/>
    <property type="molecule type" value="Genomic_DNA"/>
</dbReference>
<evidence type="ECO:0000256" key="6">
    <source>
        <dbReference type="ARBA" id="ARBA00058938"/>
    </source>
</evidence>
<evidence type="ECO:0000259" key="8">
    <source>
        <dbReference type="PROSITE" id="PS51077"/>
    </source>
</evidence>
<keyword evidence="4" id="KW-0010">Activator</keyword>
<dbReference type="SUPFAM" id="SSF46785">
    <property type="entry name" value="Winged helix' DNA-binding domain"/>
    <property type="match status" value="1"/>
</dbReference>
<reference evidence="10" key="1">
    <citation type="journal article" date="2014" name="Int. J. Syst. Evol. Microbiol.">
        <title>Complete genome sequence of Corynebacterium casei LMG S-19264T (=DSM 44701T), isolated from a smear-ripened cheese.</title>
        <authorList>
            <consortium name="US DOE Joint Genome Institute (JGI-PGF)"/>
            <person name="Walter F."/>
            <person name="Albersmeier A."/>
            <person name="Kalinowski J."/>
            <person name="Ruckert C."/>
        </authorList>
    </citation>
    <scope>NUCLEOTIDE SEQUENCE</scope>
    <source>
        <strain evidence="10">JCM 3302</strain>
    </source>
</reference>
<organism evidence="10 11">
    <name type="scientific">Streptomyces spiralis</name>
    <dbReference type="NCBI Taxonomy" id="66376"/>
    <lineage>
        <taxon>Bacteria</taxon>
        <taxon>Bacillati</taxon>
        <taxon>Actinomycetota</taxon>
        <taxon>Actinomycetes</taxon>
        <taxon>Kitasatosporales</taxon>
        <taxon>Streptomycetaceae</taxon>
        <taxon>Streptomyces</taxon>
    </lineage>
</organism>
<protein>
    <recommendedName>
        <fullName evidence="7">Glycerol operon regulatory protein</fullName>
    </recommendedName>
</protein>
<keyword evidence="2" id="KW-0805">Transcription regulation</keyword>
<evidence type="ECO:0000259" key="9">
    <source>
        <dbReference type="PROSITE" id="PS51078"/>
    </source>
</evidence>
<evidence type="ECO:0000256" key="7">
    <source>
        <dbReference type="ARBA" id="ARBA00070406"/>
    </source>
</evidence>
<dbReference type="InterPro" id="IPR014757">
    <property type="entry name" value="Tscrpt_reg_IclR_C"/>
</dbReference>
<comment type="caution">
    <text evidence="10">The sequence shown here is derived from an EMBL/GenBank/DDBJ whole genome shotgun (WGS) entry which is preliminary data.</text>
</comment>
<keyword evidence="1" id="KW-0319">Glycerol metabolism</keyword>
<evidence type="ECO:0000256" key="1">
    <source>
        <dbReference type="ARBA" id="ARBA00022798"/>
    </source>
</evidence>
<dbReference type="SUPFAM" id="SSF55781">
    <property type="entry name" value="GAF domain-like"/>
    <property type="match status" value="1"/>
</dbReference>
<dbReference type="AlphaFoldDB" id="A0A919A8X8"/>
<dbReference type="PROSITE" id="PS51078">
    <property type="entry name" value="ICLR_ED"/>
    <property type="match status" value="1"/>
</dbReference>
<dbReference type="Proteomes" id="UP000641386">
    <property type="component" value="Unassembled WGS sequence"/>
</dbReference>
<name>A0A919A8X8_9ACTN</name>